<comment type="caution">
    <text evidence="3">The sequence shown here is derived from an EMBL/GenBank/DDBJ whole genome shotgun (WGS) entry which is preliminary data.</text>
</comment>
<evidence type="ECO:0000313" key="4">
    <source>
        <dbReference type="Proteomes" id="UP000537126"/>
    </source>
</evidence>
<dbReference type="InterPro" id="IPR037143">
    <property type="entry name" value="4-PPantetheinyl_Trfase_dom_sf"/>
</dbReference>
<dbReference type="EMBL" id="JAASRN010000001">
    <property type="protein sequence ID" value="NIK72932.1"/>
    <property type="molecule type" value="Genomic_DNA"/>
</dbReference>
<dbReference type="AlphaFoldDB" id="A0A846MNE7"/>
<dbReference type="Proteomes" id="UP000537126">
    <property type="component" value="Unassembled WGS sequence"/>
</dbReference>
<feature type="domain" description="4'-phosphopantetheinyl transferase" evidence="2">
    <location>
        <begin position="111"/>
        <end position="163"/>
    </location>
</feature>
<accession>A0A846MNE7</accession>
<dbReference type="SUPFAM" id="SSF56214">
    <property type="entry name" value="4'-phosphopantetheinyl transferase"/>
    <property type="match status" value="2"/>
</dbReference>
<evidence type="ECO:0000313" key="3">
    <source>
        <dbReference type="EMBL" id="NIK72932.1"/>
    </source>
</evidence>
<proteinExistence type="predicted"/>
<dbReference type="GO" id="GO:0000287">
    <property type="term" value="F:magnesium ion binding"/>
    <property type="evidence" value="ECO:0007669"/>
    <property type="project" value="InterPro"/>
</dbReference>
<name>A0A846MNE7_9BACT</name>
<evidence type="ECO:0000259" key="2">
    <source>
        <dbReference type="Pfam" id="PF01648"/>
    </source>
</evidence>
<dbReference type="GO" id="GO:0008897">
    <property type="term" value="F:holo-[acyl-carrier-protein] synthase activity"/>
    <property type="evidence" value="ECO:0007669"/>
    <property type="project" value="InterPro"/>
</dbReference>
<dbReference type="InterPro" id="IPR008278">
    <property type="entry name" value="4-PPantetheinyl_Trfase_dom"/>
</dbReference>
<dbReference type="Pfam" id="PF01648">
    <property type="entry name" value="ACPS"/>
    <property type="match status" value="1"/>
</dbReference>
<protein>
    <submittedName>
        <fullName evidence="3">4'-phosphopantetheinyl transferase EntD</fullName>
    </submittedName>
</protein>
<evidence type="ECO:0000256" key="1">
    <source>
        <dbReference type="ARBA" id="ARBA00022679"/>
    </source>
</evidence>
<gene>
    <name evidence="3" type="ORF">FHS56_000418</name>
</gene>
<dbReference type="Gene3D" id="3.90.470.20">
    <property type="entry name" value="4'-phosphopantetheinyl transferase domain"/>
    <property type="match status" value="2"/>
</dbReference>
<organism evidence="3 4">
    <name type="scientific">Thermonema lapsum</name>
    <dbReference type="NCBI Taxonomy" id="28195"/>
    <lineage>
        <taxon>Bacteria</taxon>
        <taxon>Pseudomonadati</taxon>
        <taxon>Bacteroidota</taxon>
        <taxon>Cytophagia</taxon>
        <taxon>Cytophagales</taxon>
        <taxon>Thermonemataceae</taxon>
        <taxon>Thermonema</taxon>
    </lineage>
</organism>
<sequence>MEIIWVHKPTEHIQSTLIGLARLTDTLSTAGLPASDLQYVESIEHPVRRSEAIGVRLLLRYLLEEHWHMPYTGTLRRGKQPLLNGYPSVGVSFSHAYPYVAVALSAHFREVGIDIERPRPQLLRVAPRIFAEQEMLWAGNDLEKLGILWAAKEALFKAYAEGKLIYRTELLVEPAPQDAFLIGWVRKEKIPLLSFELRVHRLPDALLCVWTNQRLNPR</sequence>
<keyword evidence="1 3" id="KW-0808">Transferase</keyword>
<reference evidence="3 4" key="1">
    <citation type="submission" date="2020-03" db="EMBL/GenBank/DDBJ databases">
        <title>Genomic Encyclopedia of Type Strains, Phase IV (KMG-IV): sequencing the most valuable type-strain genomes for metagenomic binning, comparative biology and taxonomic classification.</title>
        <authorList>
            <person name="Goeker M."/>
        </authorList>
    </citation>
    <scope>NUCLEOTIDE SEQUENCE [LARGE SCALE GENOMIC DNA]</scope>
    <source>
        <strain evidence="3 4">DSM 5718</strain>
    </source>
</reference>
<keyword evidence="4" id="KW-1185">Reference proteome</keyword>
<dbReference type="RefSeq" id="WP_166918221.1">
    <property type="nucleotide sequence ID" value="NZ_JAASRN010000001.1"/>
</dbReference>